<evidence type="ECO:0000259" key="4">
    <source>
        <dbReference type="Pfam" id="PF20696"/>
    </source>
</evidence>
<dbReference type="InterPro" id="IPR049381">
    <property type="entry name" value="UbiD-like_C"/>
</dbReference>
<comment type="caution">
    <text evidence="5">The sequence shown here is derived from an EMBL/GenBank/DDBJ whole genome shotgun (WGS) entry which is preliminary data.</text>
</comment>
<sequence length="510" mass="56083">MNFELDHQEPPHLNFRSFVNALRADGDIADIHKECDPYLEVAAITRHASETRSEAPLFHNVKGATKGGLFRILGAPGCLRQAGADDEYGRIARHLALPPTASMKQIIEYLIAGTERQPVDPVRISAESAPCKEIKIFDVDLTALPSPTLHHGDGGKYIQTYGIHIVKSPDGEWENWAISRAMVHSKTHFVTAMIWPQHLWKIKEMWKAIGKDCPWALAIGVPPAAVMAGAAPLPDGVSEPGYIGAMTGHPMKVVKCETNDLQVPANSEMVFEGTIDVNAEGDEGPLGEMHGYLSIGKSHKVPLLNVKAITHRKDAILPICVSGRAGDETHTIPSPTLAANMAVALREAGIPFLNVSIPVETMVIWAVVQVSLDIFAQGWTSDKVCREIGRVLFASKPGTYVHKILVVGDDIDIYTWDDILWAYTTRCLPTRDEIPFEDVNAWVLLPSVAQTPGKTRGGKVVCNCILPSEERRDRGWEEADFKGAFPLEVREKVLREWGSLGFRRNGGRKV</sequence>
<protein>
    <recommendedName>
        <fullName evidence="1">Ferulic acid decarboxylase 1</fullName>
        <ecNumber evidence="1">4.1.1.102</ecNumber>
    </recommendedName>
    <alternativeName>
        <fullName evidence="1">Phenacrylate decarboxylase</fullName>
    </alternativeName>
</protein>
<dbReference type="PANTHER" id="PTHR30108:SF17">
    <property type="entry name" value="FERULIC ACID DECARBOXYLASE 1"/>
    <property type="match status" value="1"/>
</dbReference>
<dbReference type="InterPro" id="IPR048304">
    <property type="entry name" value="UbiD_Rift_dom"/>
</dbReference>
<dbReference type="Pfam" id="PF01977">
    <property type="entry name" value="UbiD"/>
    <property type="match status" value="1"/>
</dbReference>
<evidence type="ECO:0000259" key="2">
    <source>
        <dbReference type="Pfam" id="PF01977"/>
    </source>
</evidence>
<comment type="subunit">
    <text evidence="1">Homodimer. May form higher order oligomers.</text>
</comment>
<dbReference type="InterPro" id="IPR032903">
    <property type="entry name" value="FDC-like"/>
</dbReference>
<gene>
    <name evidence="1" type="primary">FDC1</name>
    <name evidence="5" type="ORF">PRZ48_004192</name>
</gene>
<comment type="similarity">
    <text evidence="1">Belongs to the UbiD family. UbiD-like/FDC subfamily.</text>
</comment>
<keyword evidence="6" id="KW-1185">Reference proteome</keyword>
<comment type="catalytic activity">
    <reaction evidence="1">
        <text>(E)-4-coumarate + H(+) = 4-vinylphenol + CO2</text>
        <dbReference type="Rhea" id="RHEA:33227"/>
        <dbReference type="ChEBI" id="CHEBI:1883"/>
        <dbReference type="ChEBI" id="CHEBI:12876"/>
        <dbReference type="ChEBI" id="CHEBI:15378"/>
        <dbReference type="ChEBI" id="CHEBI:16526"/>
        <dbReference type="EC" id="4.1.1.102"/>
    </reaction>
</comment>
<feature type="binding site" evidence="1">
    <location>
        <begin position="175"/>
        <end position="180"/>
    </location>
    <ligand>
        <name>prenylated FMN</name>
        <dbReference type="ChEBI" id="CHEBI:87746"/>
    </ligand>
</feature>
<feature type="binding site" evidence="1">
    <location>
        <position position="239"/>
    </location>
    <ligand>
        <name>prenylated FMN</name>
        <dbReference type="ChEBI" id="CHEBI:87746"/>
    </ligand>
</feature>
<dbReference type="Gene3D" id="3.40.1670.10">
    <property type="entry name" value="UbiD C-terminal domain-like"/>
    <property type="match status" value="1"/>
</dbReference>
<comment type="cofactor">
    <cofactor evidence="1">
        <name>prenylated FMN</name>
        <dbReference type="ChEBI" id="CHEBI:87746"/>
    </cofactor>
    <text evidence="1">Binds 1 prenylated FMN per subunit.</text>
</comment>
<comment type="cofactor">
    <cofactor evidence="1">
        <name>Mn(2+)</name>
        <dbReference type="ChEBI" id="CHEBI:29035"/>
    </cofactor>
</comment>
<feature type="domain" description="3-octaprenyl-4-hydroxybenzoate carboxy-lyase-like Rift-related" evidence="2">
    <location>
        <begin position="125"/>
        <end position="324"/>
    </location>
</feature>
<feature type="domain" description="3-octaprenyl-4-hydroxybenzoate carboxy-lyase-like N-terminal" evidence="3">
    <location>
        <begin position="20"/>
        <end position="109"/>
    </location>
</feature>
<evidence type="ECO:0000256" key="1">
    <source>
        <dbReference type="HAMAP-Rule" id="MF_03196"/>
    </source>
</evidence>
<evidence type="ECO:0000259" key="3">
    <source>
        <dbReference type="Pfam" id="PF20695"/>
    </source>
</evidence>
<dbReference type="SUPFAM" id="SSF50475">
    <property type="entry name" value="FMN-binding split barrel"/>
    <property type="match status" value="1"/>
</dbReference>
<dbReference type="Pfam" id="PF20696">
    <property type="entry name" value="UbiD_C"/>
    <property type="match status" value="1"/>
</dbReference>
<reference evidence="5 6" key="1">
    <citation type="journal article" date="2023" name="G3 (Bethesda)">
        <title>A chromosome-level genome assembly of Zasmidium syzygii isolated from banana leaves.</title>
        <authorList>
            <person name="van Westerhoven A.C."/>
            <person name="Mehrabi R."/>
            <person name="Talebi R."/>
            <person name="Steentjes M.B.F."/>
            <person name="Corcolon B."/>
            <person name="Chong P.A."/>
            <person name="Kema G.H.J."/>
            <person name="Seidl M.F."/>
        </authorList>
    </citation>
    <scope>NUCLEOTIDE SEQUENCE [LARGE SCALE GENOMIC DNA]</scope>
    <source>
        <strain evidence="5 6">P124</strain>
    </source>
</reference>
<keyword evidence="1" id="KW-0479">Metal-binding</keyword>
<feature type="binding site" evidence="1">
    <location>
        <position position="175"/>
    </location>
    <ligand>
        <name>Mn(2+)</name>
        <dbReference type="ChEBI" id="CHEBI:29035"/>
    </ligand>
</feature>
<feature type="binding site" evidence="1">
    <location>
        <position position="198"/>
    </location>
    <ligand>
        <name>Mn(2+)</name>
        <dbReference type="ChEBI" id="CHEBI:29035"/>
    </ligand>
</feature>
<feature type="domain" description="3-octaprenyl-4-hydroxybenzoate carboxy-lyase-like C-terminal" evidence="4">
    <location>
        <begin position="344"/>
        <end position="464"/>
    </location>
</feature>
<keyword evidence="1" id="KW-0210">Decarboxylase</keyword>
<dbReference type="SUPFAM" id="SSF143968">
    <property type="entry name" value="UbiD C-terminal domain-like"/>
    <property type="match status" value="1"/>
</dbReference>
<dbReference type="InterPro" id="IPR049383">
    <property type="entry name" value="UbiD-like_N"/>
</dbReference>
<comment type="catalytic activity">
    <reaction evidence="1">
        <text>(E)-cinnamate + H(+) = styrene + CO2</text>
        <dbReference type="Rhea" id="RHEA:46920"/>
        <dbReference type="ChEBI" id="CHEBI:15378"/>
        <dbReference type="ChEBI" id="CHEBI:15669"/>
        <dbReference type="ChEBI" id="CHEBI:16526"/>
        <dbReference type="ChEBI" id="CHEBI:27452"/>
        <dbReference type="EC" id="4.1.1.102"/>
    </reaction>
</comment>
<accession>A0ABR0EXJ4</accession>
<feature type="binding site" evidence="1">
    <location>
        <begin position="197"/>
        <end position="198"/>
    </location>
    <ligand>
        <name>prenylated FMN</name>
        <dbReference type="ChEBI" id="CHEBI:87746"/>
    </ligand>
</feature>
<dbReference type="PANTHER" id="PTHR30108">
    <property type="entry name" value="3-OCTAPRENYL-4-HYDROXYBENZOATE CARBOXY-LYASE-RELATED"/>
    <property type="match status" value="1"/>
</dbReference>
<keyword evidence="1" id="KW-0456">Lyase</keyword>
<dbReference type="EMBL" id="JAXOVC010000002">
    <property type="protein sequence ID" value="KAK4506227.1"/>
    <property type="molecule type" value="Genomic_DNA"/>
</dbReference>
<keyword evidence="1" id="KW-0464">Manganese</keyword>
<dbReference type="HAMAP" id="MF_01983">
    <property type="entry name" value="UbiD_FDC"/>
    <property type="match status" value="1"/>
</dbReference>
<dbReference type="NCBIfam" id="TIGR00148">
    <property type="entry name" value="UbiD family decarboxylase"/>
    <property type="match status" value="1"/>
</dbReference>
<dbReference type="Proteomes" id="UP001305779">
    <property type="component" value="Unassembled WGS sequence"/>
</dbReference>
<comment type="function">
    <text evidence="1">Catalyzes the reversible decarboxylation of aromatic carboxylic acids like ferulic acid, p-coumaric acid or cinnamic acid, producing the corresponding vinyl derivatives 4-vinylphenol, 4-vinylguaiacol, and styrene, respectively, which play the role of aroma metabolites.</text>
</comment>
<evidence type="ECO:0000313" key="5">
    <source>
        <dbReference type="EMBL" id="KAK4506227.1"/>
    </source>
</evidence>
<feature type="binding site" evidence="1">
    <location>
        <position position="239"/>
    </location>
    <ligand>
        <name>Mn(2+)</name>
        <dbReference type="ChEBI" id="CHEBI:29035"/>
    </ligand>
</feature>
<organism evidence="5 6">
    <name type="scientific">Zasmidium cellare</name>
    <name type="common">Wine cellar mold</name>
    <name type="synonym">Racodium cellare</name>
    <dbReference type="NCBI Taxonomy" id="395010"/>
    <lineage>
        <taxon>Eukaryota</taxon>
        <taxon>Fungi</taxon>
        <taxon>Dikarya</taxon>
        <taxon>Ascomycota</taxon>
        <taxon>Pezizomycotina</taxon>
        <taxon>Dothideomycetes</taxon>
        <taxon>Dothideomycetidae</taxon>
        <taxon>Mycosphaerellales</taxon>
        <taxon>Mycosphaerellaceae</taxon>
        <taxon>Zasmidium</taxon>
    </lineage>
</organism>
<name>A0ABR0EXJ4_ZASCE</name>
<comment type="catalytic activity">
    <reaction evidence="1">
        <text>(E)-ferulate + H(+) = 2-methoxy-4-vinylphenol + CO2</text>
        <dbReference type="Rhea" id="RHEA:33807"/>
        <dbReference type="ChEBI" id="CHEBI:15378"/>
        <dbReference type="ChEBI" id="CHEBI:16526"/>
        <dbReference type="ChEBI" id="CHEBI:29749"/>
        <dbReference type="ChEBI" id="CHEBI:42438"/>
        <dbReference type="EC" id="4.1.1.102"/>
    </reaction>
</comment>
<feature type="binding site" evidence="1">
    <location>
        <position position="396"/>
    </location>
    <ligand>
        <name>prenylated FMN</name>
        <dbReference type="ChEBI" id="CHEBI:87746"/>
    </ligand>
</feature>
<keyword evidence="1" id="KW-0963">Cytoplasm</keyword>
<dbReference type="InterPro" id="IPR002830">
    <property type="entry name" value="UbiD"/>
</dbReference>
<comment type="subcellular location">
    <subcellularLocation>
        <location evidence="1">Cytoplasm</location>
    </subcellularLocation>
</comment>
<feature type="active site" description="Proton donor" evidence="1">
    <location>
        <position position="288"/>
    </location>
</feature>
<proteinExistence type="inferred from homology"/>
<dbReference type="Gene3D" id="1.20.5.4570">
    <property type="match status" value="1"/>
</dbReference>
<dbReference type="EC" id="4.1.1.102" evidence="1"/>
<evidence type="ECO:0000313" key="6">
    <source>
        <dbReference type="Proteomes" id="UP001305779"/>
    </source>
</evidence>
<dbReference type="Pfam" id="PF20695">
    <property type="entry name" value="UbiD_N"/>
    <property type="match status" value="1"/>
</dbReference>